<dbReference type="OrthoDB" id="16516at2759"/>
<sequence>MKEIAGLPENTRASLKSLAFNKVVRNGHCSVEDAQASLELYKLVEDQREEMLRSCSQISSSTSPKTSEVSDNDYYMGDHYWPADLNDDSK</sequence>
<dbReference type="GO" id="GO:0003676">
    <property type="term" value="F:nucleic acid binding"/>
    <property type="evidence" value="ECO:0007669"/>
    <property type="project" value="InterPro"/>
</dbReference>
<keyword evidence="2" id="KW-1185">Reference proteome</keyword>
<dbReference type="Gene3D" id="3.30.420.10">
    <property type="entry name" value="Ribonuclease H-like superfamily/Ribonuclease H"/>
    <property type="match status" value="1"/>
</dbReference>
<dbReference type="AGR" id="Xenbase:XB-GENE-17345639"/>
<gene>
    <name evidence="3 4" type="primary">aen.S</name>
</gene>
<dbReference type="PaxDb" id="8355-A0A1L8GSH9"/>
<reference evidence="3" key="2">
    <citation type="submission" date="2025-08" db="UniProtKB">
        <authorList>
            <consortium name="RefSeq"/>
        </authorList>
    </citation>
    <scope>IDENTIFICATION</scope>
    <source>
        <strain evidence="3">J_2021</strain>
        <tissue evidence="3">Erythrocytes</tissue>
    </source>
</reference>
<dbReference type="RefSeq" id="XP_018110160.1">
    <property type="nucleotide sequence ID" value="XM_018254671.2"/>
</dbReference>
<proteinExistence type="predicted"/>
<dbReference type="Bgee" id="108712465">
    <property type="expression patterns" value="Expressed in brain and 1 other cell type or tissue"/>
</dbReference>
<accession>A0A1L8GSH9</accession>
<feature type="region of interest" description="Disordered" evidence="1">
    <location>
        <begin position="55"/>
        <end position="90"/>
    </location>
</feature>
<reference evidence="2" key="1">
    <citation type="submission" date="2024-06" db="UniProtKB">
        <authorList>
            <consortium name="RefSeq"/>
        </authorList>
    </citation>
    <scope>NUCLEOTIDE SEQUENCE [LARGE SCALE GENOMIC DNA]</scope>
    <source>
        <strain evidence="2">J_2021</strain>
    </source>
</reference>
<dbReference type="GeneID" id="108712465"/>
<evidence type="ECO:0000313" key="4">
    <source>
        <dbReference type="Xenbase" id="XB-GENE-17345639"/>
    </source>
</evidence>
<evidence type="ECO:0000313" key="2">
    <source>
        <dbReference type="Proteomes" id="UP000186698"/>
    </source>
</evidence>
<dbReference type="Xenbase" id="XB-GENE-17345639">
    <property type="gene designation" value="aen.S"/>
</dbReference>
<name>A0A1L8GSH9_XENLA</name>
<feature type="compositionally biased region" description="Low complexity" evidence="1">
    <location>
        <begin position="55"/>
        <end position="69"/>
    </location>
</feature>
<evidence type="ECO:0000313" key="3">
    <source>
        <dbReference type="RefSeq" id="XP_018110160.1"/>
    </source>
</evidence>
<dbReference type="CTD" id="108712465"/>
<dbReference type="AlphaFoldDB" id="A0A1L8GSH9"/>
<dbReference type="InterPro" id="IPR036397">
    <property type="entry name" value="RNaseH_sf"/>
</dbReference>
<organism evidence="2 3">
    <name type="scientific">Xenopus laevis</name>
    <name type="common">African clawed frog</name>
    <dbReference type="NCBI Taxonomy" id="8355"/>
    <lineage>
        <taxon>Eukaryota</taxon>
        <taxon>Metazoa</taxon>
        <taxon>Chordata</taxon>
        <taxon>Craniata</taxon>
        <taxon>Vertebrata</taxon>
        <taxon>Euteleostomi</taxon>
        <taxon>Amphibia</taxon>
        <taxon>Batrachia</taxon>
        <taxon>Anura</taxon>
        <taxon>Pipoidea</taxon>
        <taxon>Pipidae</taxon>
        <taxon>Xenopodinae</taxon>
        <taxon>Xenopus</taxon>
        <taxon>Xenopus</taxon>
    </lineage>
</organism>
<dbReference type="Proteomes" id="UP000186698">
    <property type="component" value="Chromosome 3S"/>
</dbReference>
<protein>
    <submittedName>
        <fullName evidence="3">Apoptosis-enhancing nuclease</fullName>
    </submittedName>
</protein>
<evidence type="ECO:0000256" key="1">
    <source>
        <dbReference type="SAM" id="MobiDB-lite"/>
    </source>
</evidence>
<dbReference type="STRING" id="8355.A0A1L8GSH9"/>
<dbReference type="KEGG" id="xla:108712465"/>